<name>A0A5C6S3L3_9BACT</name>
<accession>A0A5C6S3L3</accession>
<dbReference type="EMBL" id="VOOR01000004">
    <property type="protein sequence ID" value="TXB68410.1"/>
    <property type="molecule type" value="Genomic_DNA"/>
</dbReference>
<dbReference type="AlphaFoldDB" id="A0A5C6S3L3"/>
<sequence length="383" mass="41988">MSLTARRIIVVAGLFALILSFIAASKLAQKKEEPKPQTTANPVRQVDTLHARLTTVPTTLEVQGELAAFDKIDLFSEVTGTLKATSRPFKVGAYFPKGAVMIQVEQEEARLSLLSQKANLLNAVTQLMPDLKVDYPESFSQWQAYLDSFDLTGAIRPFPEPLNDQEKYFIASRNLYSQYYTIKSTEERLDKYTLYAPFSGVLTAASINPGAVVRAGQKLGELMSTGSYELVVTVPLRDLKYIATGSPVTLYSDDISGQWQGRVSRISDQVEAGTQTVKVFISANGKGLRENMYLRGEIKASKIENAFVLPRQLLTDQSSVYTVQDSFLRLKAVEVVKMTDNDAIVRGLSNGTALLATPQPDAFDGMKVAPKARGAKTAAKGLN</sequence>
<dbReference type="GO" id="GO:0015562">
    <property type="term" value="F:efflux transmembrane transporter activity"/>
    <property type="evidence" value="ECO:0007669"/>
    <property type="project" value="TreeGrafter"/>
</dbReference>
<dbReference type="GO" id="GO:1990281">
    <property type="term" value="C:efflux pump complex"/>
    <property type="evidence" value="ECO:0007669"/>
    <property type="project" value="TreeGrafter"/>
</dbReference>
<dbReference type="OrthoDB" id="1114717at2"/>
<dbReference type="Gene3D" id="2.40.50.100">
    <property type="match status" value="1"/>
</dbReference>
<dbReference type="SUPFAM" id="SSF111369">
    <property type="entry name" value="HlyD-like secretion proteins"/>
    <property type="match status" value="1"/>
</dbReference>
<dbReference type="PANTHER" id="PTHR30469">
    <property type="entry name" value="MULTIDRUG RESISTANCE PROTEIN MDTA"/>
    <property type="match status" value="1"/>
</dbReference>
<proteinExistence type="predicted"/>
<dbReference type="PANTHER" id="PTHR30469:SF15">
    <property type="entry name" value="HLYD FAMILY OF SECRETION PROTEINS"/>
    <property type="match status" value="1"/>
</dbReference>
<comment type="caution">
    <text evidence="1">The sequence shown here is derived from an EMBL/GenBank/DDBJ whole genome shotgun (WGS) entry which is preliminary data.</text>
</comment>
<keyword evidence="2" id="KW-1185">Reference proteome</keyword>
<reference evidence="1 2" key="1">
    <citation type="submission" date="2019-08" db="EMBL/GenBank/DDBJ databases">
        <title>Genome of Phaeodactylibacter luteus.</title>
        <authorList>
            <person name="Bowman J.P."/>
        </authorList>
    </citation>
    <scope>NUCLEOTIDE SEQUENCE [LARGE SCALE GENOMIC DNA]</scope>
    <source>
        <strain evidence="1 2">KCTC 42180</strain>
    </source>
</reference>
<evidence type="ECO:0000313" key="1">
    <source>
        <dbReference type="EMBL" id="TXB68410.1"/>
    </source>
</evidence>
<dbReference type="Gene3D" id="2.40.420.20">
    <property type="match status" value="1"/>
</dbReference>
<dbReference type="Proteomes" id="UP000321580">
    <property type="component" value="Unassembled WGS sequence"/>
</dbReference>
<dbReference type="Gene3D" id="2.40.30.170">
    <property type="match status" value="1"/>
</dbReference>
<gene>
    <name evidence="1" type="ORF">FRY97_03255</name>
</gene>
<protein>
    <submittedName>
        <fullName evidence="1">HlyD family efflux transporter periplasmic adaptor subunit</fullName>
    </submittedName>
</protein>
<evidence type="ECO:0000313" key="2">
    <source>
        <dbReference type="Proteomes" id="UP000321580"/>
    </source>
</evidence>
<dbReference type="RefSeq" id="WP_147165989.1">
    <property type="nucleotide sequence ID" value="NZ_VOOR01000004.1"/>
</dbReference>
<dbReference type="Gene3D" id="1.10.287.470">
    <property type="entry name" value="Helix hairpin bin"/>
    <property type="match status" value="1"/>
</dbReference>
<organism evidence="1 2">
    <name type="scientific">Phaeodactylibacter luteus</name>
    <dbReference type="NCBI Taxonomy" id="1564516"/>
    <lineage>
        <taxon>Bacteria</taxon>
        <taxon>Pseudomonadati</taxon>
        <taxon>Bacteroidota</taxon>
        <taxon>Saprospiria</taxon>
        <taxon>Saprospirales</taxon>
        <taxon>Haliscomenobacteraceae</taxon>
        <taxon>Phaeodactylibacter</taxon>
    </lineage>
</organism>